<keyword evidence="3" id="KW-1185">Reference proteome</keyword>
<comment type="caution">
    <text evidence="2">The sequence shown here is derived from an EMBL/GenBank/DDBJ whole genome shotgun (WGS) entry which is preliminary data.</text>
</comment>
<proteinExistence type="predicted"/>
<evidence type="ECO:0000313" key="3">
    <source>
        <dbReference type="Proteomes" id="UP001324427"/>
    </source>
</evidence>
<accession>A0AAV9J6U5</accession>
<gene>
    <name evidence="2" type="ORF">LTR36_009182</name>
</gene>
<protein>
    <submittedName>
        <fullName evidence="2">Uncharacterized protein</fullName>
    </submittedName>
</protein>
<feature type="compositionally biased region" description="Acidic residues" evidence="1">
    <location>
        <begin position="536"/>
        <end position="546"/>
    </location>
</feature>
<feature type="region of interest" description="Disordered" evidence="1">
    <location>
        <begin position="1"/>
        <end position="85"/>
    </location>
</feature>
<feature type="compositionally biased region" description="Polar residues" evidence="1">
    <location>
        <begin position="370"/>
        <end position="386"/>
    </location>
</feature>
<reference evidence="2 3" key="1">
    <citation type="submission" date="2021-11" db="EMBL/GenBank/DDBJ databases">
        <title>Black yeast isolated from Biological Soil Crust.</title>
        <authorList>
            <person name="Kurbessoian T."/>
        </authorList>
    </citation>
    <scope>NUCLEOTIDE SEQUENCE [LARGE SCALE GENOMIC DNA]</scope>
    <source>
        <strain evidence="2 3">CCFEE 5522</strain>
    </source>
</reference>
<organism evidence="2 3">
    <name type="scientific">Oleoguttula mirabilis</name>
    <dbReference type="NCBI Taxonomy" id="1507867"/>
    <lineage>
        <taxon>Eukaryota</taxon>
        <taxon>Fungi</taxon>
        <taxon>Dikarya</taxon>
        <taxon>Ascomycota</taxon>
        <taxon>Pezizomycotina</taxon>
        <taxon>Dothideomycetes</taxon>
        <taxon>Dothideomycetidae</taxon>
        <taxon>Mycosphaerellales</taxon>
        <taxon>Teratosphaeriaceae</taxon>
        <taxon>Oleoguttula</taxon>
    </lineage>
</organism>
<dbReference type="AlphaFoldDB" id="A0AAV9J6U5"/>
<name>A0AAV9J6U5_9PEZI</name>
<feature type="compositionally biased region" description="Acidic residues" evidence="1">
    <location>
        <begin position="44"/>
        <end position="53"/>
    </location>
</feature>
<sequence>MTTASDITNISVKEAAQTQAGVTLSFEKTSTAEGKMMAENEGERNEEEVEQEKDDMMKSTMDTDDSDTPMHRQAEPTAPDDAPITQPELLEEAVNSIPEDAAMDGQDNHDMPESRIDDDDGDATAEPAGTDGPTISDLIAGSFETILDSYGKDDGERLKPSAERAVHIKEMADATDLIMTQWLTLTNRGITKIYVYAKAAEDAVRLAYDDDDKFAETIQDKVRKAVGYATARVVEQGTNLTEEDVSLSRMDELLGAIEAGMLNTIERRGDELKKEVDDVEAAEQKSAAEALVQLSQGTWNPVNKRKASTTPSDSEQNAKRPKRAPKKTTGDNFTAPSPGPPPPTGGTPLGRMGSDYPGGNTSFAAHKARTQSTSASNTHVDTSASSADAKPQKTPKRKATTAGKSEIKRKTSGPKWGLKEELVLMEAKADTAEWNKKPANALLIEGRENKHNTWTLAEGLTMKNDEGAVVPLARSWNSMEQHIKKFNGNGVTIEVLKKKIETAEKAKKTSTEVGETDTKENTDSAGEEGEKAAAETTDDDENDESAEEKVVAESVMGVEGDANAKTGNGEAAGEEDATME</sequence>
<feature type="region of interest" description="Disordered" evidence="1">
    <location>
        <begin position="101"/>
        <end position="135"/>
    </location>
</feature>
<feature type="compositionally biased region" description="Basic and acidic residues" evidence="1">
    <location>
        <begin position="504"/>
        <end position="533"/>
    </location>
</feature>
<feature type="region of interest" description="Disordered" evidence="1">
    <location>
        <begin position="504"/>
        <end position="580"/>
    </location>
</feature>
<evidence type="ECO:0000256" key="1">
    <source>
        <dbReference type="SAM" id="MobiDB-lite"/>
    </source>
</evidence>
<feature type="region of interest" description="Disordered" evidence="1">
    <location>
        <begin position="293"/>
        <end position="412"/>
    </location>
</feature>
<dbReference type="EMBL" id="JAVFHQ010000067">
    <property type="protein sequence ID" value="KAK4540436.1"/>
    <property type="molecule type" value="Genomic_DNA"/>
</dbReference>
<feature type="compositionally biased region" description="Basic and acidic residues" evidence="1">
    <location>
        <begin position="106"/>
        <end position="115"/>
    </location>
</feature>
<feature type="compositionally biased region" description="Polar residues" evidence="1">
    <location>
        <begin position="1"/>
        <end position="32"/>
    </location>
</feature>
<dbReference type="Proteomes" id="UP001324427">
    <property type="component" value="Unassembled WGS sequence"/>
</dbReference>
<evidence type="ECO:0000313" key="2">
    <source>
        <dbReference type="EMBL" id="KAK4540436.1"/>
    </source>
</evidence>